<evidence type="ECO:0008006" key="4">
    <source>
        <dbReference type="Google" id="ProtNLM"/>
    </source>
</evidence>
<feature type="signal peptide" evidence="1">
    <location>
        <begin position="1"/>
        <end position="23"/>
    </location>
</feature>
<comment type="caution">
    <text evidence="2">The sequence shown here is derived from an EMBL/GenBank/DDBJ whole genome shotgun (WGS) entry which is preliminary data.</text>
</comment>
<proteinExistence type="predicted"/>
<feature type="chain" id="PRO_5012087393" description="DUF5683 domain-containing protein" evidence="1">
    <location>
        <begin position="24"/>
        <end position="296"/>
    </location>
</feature>
<dbReference type="RefSeq" id="WP_095605101.1">
    <property type="nucleotide sequence ID" value="NZ_NSKE01000001.1"/>
</dbReference>
<keyword evidence="1" id="KW-0732">Signal</keyword>
<evidence type="ECO:0000313" key="3">
    <source>
        <dbReference type="Proteomes" id="UP000218831"/>
    </source>
</evidence>
<dbReference type="EMBL" id="NSKE01000001">
    <property type="protein sequence ID" value="PAU95857.1"/>
    <property type="molecule type" value="Genomic_DNA"/>
</dbReference>
<evidence type="ECO:0000256" key="1">
    <source>
        <dbReference type="SAM" id="SignalP"/>
    </source>
</evidence>
<reference evidence="2 3" key="1">
    <citation type="submission" date="2017-08" db="EMBL/GenBank/DDBJ databases">
        <title>Aliifodinibius alkalisoli sp. nov., isolated from saline alkaline soil.</title>
        <authorList>
            <person name="Liu D."/>
            <person name="Zhang G."/>
        </authorList>
    </citation>
    <scope>NUCLEOTIDE SEQUENCE [LARGE SCALE GENOMIC DNA]</scope>
    <source>
        <strain evidence="2 3">WN023</strain>
    </source>
</reference>
<dbReference type="OrthoDB" id="9813910at2"/>
<organism evidence="2 3">
    <name type="scientific">Fodinibius salipaludis</name>
    <dbReference type="NCBI Taxonomy" id="2032627"/>
    <lineage>
        <taxon>Bacteria</taxon>
        <taxon>Pseudomonadati</taxon>
        <taxon>Balneolota</taxon>
        <taxon>Balneolia</taxon>
        <taxon>Balneolales</taxon>
        <taxon>Balneolaceae</taxon>
        <taxon>Fodinibius</taxon>
    </lineage>
</organism>
<dbReference type="Proteomes" id="UP000218831">
    <property type="component" value="Unassembled WGS sequence"/>
</dbReference>
<gene>
    <name evidence="2" type="ORF">CK503_02020</name>
</gene>
<dbReference type="AlphaFoldDB" id="A0A2A2GG01"/>
<name>A0A2A2GG01_9BACT</name>
<sequence length="296" mass="34275">MIKKVTFLGILLGIMVNSITAQNEQTTRKITLDDIKPIINYTQSNPFYQPIREKAGWALFSSAVIPGSGQAANKKWLRAGLYFLAEAVLIGVYLKGSHDARIEERRYKQFANNNWSVINYAQWLVEYHEQNNLSNNHIDDLKQHIEGKTADYNPDSDWSKIDIELLHNVERNTPFVYPEHVGNNFSHVMPDYGSQQYYELISKYYQYGPGWNDFTNQYKLKWDGSGMPDHFILGANMADDFNDSYRLAGNMVSFLILNHVVSAFDAYLTVKVKNRKLETETNLLNPHRTFTLKFHF</sequence>
<keyword evidence="3" id="KW-1185">Reference proteome</keyword>
<protein>
    <recommendedName>
        <fullName evidence="4">DUF5683 domain-containing protein</fullName>
    </recommendedName>
</protein>
<accession>A0A2A2GG01</accession>
<evidence type="ECO:0000313" key="2">
    <source>
        <dbReference type="EMBL" id="PAU95857.1"/>
    </source>
</evidence>